<evidence type="ECO:0000313" key="1">
    <source>
        <dbReference type="EMBL" id="OGX91496.1"/>
    </source>
</evidence>
<dbReference type="RefSeq" id="WP_070741371.1">
    <property type="nucleotide sequence ID" value="NZ_MDZA01000055.1"/>
</dbReference>
<sequence length="291" mass="32742">MKSFTRTQGQPTHHYALAQLFGSSLLNGIVKDDYESKLQALFAYCGLEVPNWSIANALAAAYAHLSRHYRCEYVYKNEIANQLLLARHRHNSATLLRELPSDRSIADIVIVNGITAAYEIKTELDNFDRLANQAADYLKLYDCLYVVTHEAAVPSLKQRLPPGVGLLVLSESMHLDEVRAAEVRDDLFDASKAVLTLRQSELVAAYEQLVGKLPPMGTASILSYCHSFYHALSKQEARNVFYEALKSRRPAAHQYQLLLDCEKSLKMSFLGRDLPKKLCRTVRTRLGLDPA</sequence>
<dbReference type="NCBIfam" id="NF033832">
    <property type="entry name" value="sce7726_fam"/>
    <property type="match status" value="1"/>
</dbReference>
<comment type="caution">
    <text evidence="1">The sequence shown here is derived from an EMBL/GenBank/DDBJ whole genome shotgun (WGS) entry which is preliminary data.</text>
</comment>
<dbReference type="Proteomes" id="UP000177506">
    <property type="component" value="Unassembled WGS sequence"/>
</dbReference>
<proteinExistence type="predicted"/>
<name>A0A1G1TKU6_9BACT</name>
<keyword evidence="2" id="KW-1185">Reference proteome</keyword>
<dbReference type="EMBL" id="MDZA01000055">
    <property type="protein sequence ID" value="OGX91496.1"/>
    <property type="molecule type" value="Genomic_DNA"/>
</dbReference>
<gene>
    <name evidence="1" type="ORF">BEN49_04805</name>
</gene>
<dbReference type="InterPro" id="IPR047729">
    <property type="entry name" value="Sce7726-like"/>
</dbReference>
<organism evidence="1 2">
    <name type="scientific">Hymenobacter coccineus</name>
    <dbReference type="NCBI Taxonomy" id="1908235"/>
    <lineage>
        <taxon>Bacteria</taxon>
        <taxon>Pseudomonadati</taxon>
        <taxon>Bacteroidota</taxon>
        <taxon>Cytophagia</taxon>
        <taxon>Cytophagales</taxon>
        <taxon>Hymenobacteraceae</taxon>
        <taxon>Hymenobacter</taxon>
    </lineage>
</organism>
<protein>
    <recommendedName>
        <fullName evidence="3">Sce7726 family protein</fullName>
    </recommendedName>
</protein>
<reference evidence="1 2" key="1">
    <citation type="submission" date="2016-08" db="EMBL/GenBank/DDBJ databases">
        <title>Hymenobacter coccineus sp. nov., Hymenobacter lapidarius sp. nov. and Hymenobacter glacialis sp. nov., isolated from Antarctic soil.</title>
        <authorList>
            <person name="Sedlacek I."/>
            <person name="Kralova S."/>
            <person name="Kyrova K."/>
            <person name="Maslanova I."/>
            <person name="Stankova E."/>
            <person name="Vrbovska V."/>
            <person name="Nemec M."/>
            <person name="Bartak M."/>
            <person name="Svec P."/>
            <person name="Busse H.-J."/>
            <person name="Pantucek R."/>
        </authorList>
    </citation>
    <scope>NUCLEOTIDE SEQUENCE [LARGE SCALE GENOMIC DNA]</scope>
    <source>
        <strain evidence="1 2">CCM 8649</strain>
    </source>
</reference>
<dbReference type="AlphaFoldDB" id="A0A1G1TKU6"/>
<dbReference type="OrthoDB" id="128875at2"/>
<evidence type="ECO:0008006" key="3">
    <source>
        <dbReference type="Google" id="ProtNLM"/>
    </source>
</evidence>
<evidence type="ECO:0000313" key="2">
    <source>
        <dbReference type="Proteomes" id="UP000177506"/>
    </source>
</evidence>
<accession>A0A1G1TKU6</accession>